<feature type="transmembrane region" description="Helical" evidence="1">
    <location>
        <begin position="21"/>
        <end position="40"/>
    </location>
</feature>
<proteinExistence type="predicted"/>
<organism evidence="3 4">
    <name type="scientific">Thioalkalicoccus limnaeus</name>
    <dbReference type="NCBI Taxonomy" id="120681"/>
    <lineage>
        <taxon>Bacteria</taxon>
        <taxon>Pseudomonadati</taxon>
        <taxon>Pseudomonadota</taxon>
        <taxon>Gammaproteobacteria</taxon>
        <taxon>Chromatiales</taxon>
        <taxon>Chromatiaceae</taxon>
        <taxon>Thioalkalicoccus</taxon>
    </lineage>
</organism>
<keyword evidence="1" id="KW-0812">Transmembrane</keyword>
<dbReference type="SUPFAM" id="SSF52317">
    <property type="entry name" value="Class I glutamine amidotransferase-like"/>
    <property type="match status" value="1"/>
</dbReference>
<dbReference type="InterPro" id="IPR019196">
    <property type="entry name" value="ABC_transp_unknown"/>
</dbReference>
<dbReference type="Pfam" id="PF09822">
    <property type="entry name" value="ABC_transp_aux"/>
    <property type="match status" value="1"/>
</dbReference>
<evidence type="ECO:0000313" key="4">
    <source>
        <dbReference type="Proteomes" id="UP001564408"/>
    </source>
</evidence>
<protein>
    <submittedName>
        <fullName evidence="3">GldG family protein</fullName>
    </submittedName>
</protein>
<keyword evidence="4" id="KW-1185">Reference proteome</keyword>
<name>A0ABV4BBZ0_9GAMM</name>
<dbReference type="Proteomes" id="UP001564408">
    <property type="component" value="Unassembled WGS sequence"/>
</dbReference>
<dbReference type="EMBL" id="JBDKXB010000004">
    <property type="protein sequence ID" value="MEY6431797.1"/>
    <property type="molecule type" value="Genomic_DNA"/>
</dbReference>
<sequence>MSPRQLAWRSRAARLSQSLADLVFVVLLAIAVVLAGWLVARHDQAWDLSGAGLNRLSEESEAVLAQVTGPLRIQVFVDPGRPLARSVARHLAPFRQALPDLILEYRDPRLFPEEARAAGVTRIGEMRVEYQGRGETVTELSEAAVTAAIRQLVGGSLDAPRWIAVIEGHGERSLAGGEGRDLDRFARALRERGYRLRPLDLALEGAVPENADLVLLTAPAIAPFPGEVAHLIDYLDRGGRLLWLMDPDQATGLEPLAGYLGIATRPGVIVDVAAEELGLAGPGVAVIADYPDHPLTVGLTRASWMPGALALKTDVGPDWTLETALTTGPNSWNETGPLRGVLTPDAALGEQRGPLPVLLALSRPDPVGGADRQRVVVAGDGDFLSNVHLDAGHHRDLGIRIVHWLTAQDGRVAVARAAPTGPAIDLSTRERLLIGVGALAGAPALFLFVGLVVRWQRGRDDP</sequence>
<accession>A0ABV4BBZ0</accession>
<feature type="domain" description="ABC-type uncharacterised transport system" evidence="2">
    <location>
        <begin position="163"/>
        <end position="386"/>
    </location>
</feature>
<comment type="caution">
    <text evidence="3">The sequence shown here is derived from an EMBL/GenBank/DDBJ whole genome shotgun (WGS) entry which is preliminary data.</text>
</comment>
<evidence type="ECO:0000313" key="3">
    <source>
        <dbReference type="EMBL" id="MEY6431797.1"/>
    </source>
</evidence>
<gene>
    <name evidence="3" type="ORF">ABC977_05165</name>
</gene>
<keyword evidence="1" id="KW-0472">Membrane</keyword>
<feature type="transmembrane region" description="Helical" evidence="1">
    <location>
        <begin position="432"/>
        <end position="453"/>
    </location>
</feature>
<evidence type="ECO:0000256" key="1">
    <source>
        <dbReference type="SAM" id="Phobius"/>
    </source>
</evidence>
<reference evidence="3 4" key="1">
    <citation type="submission" date="2024-05" db="EMBL/GenBank/DDBJ databases">
        <title>Genome Sequence and Characterization of the New Strain Purple Sulfur Bacterium of Genus Thioalkalicoccus.</title>
        <authorList>
            <person name="Bryantseva I.A."/>
            <person name="Kyndt J.A."/>
            <person name="Imhoff J.F."/>
        </authorList>
    </citation>
    <scope>NUCLEOTIDE SEQUENCE [LARGE SCALE GENOMIC DNA]</scope>
    <source>
        <strain evidence="3 4">Um2</strain>
    </source>
</reference>
<keyword evidence="1" id="KW-1133">Transmembrane helix</keyword>
<evidence type="ECO:0000259" key="2">
    <source>
        <dbReference type="Pfam" id="PF09822"/>
    </source>
</evidence>
<dbReference type="RefSeq" id="WP_369666179.1">
    <property type="nucleotide sequence ID" value="NZ_JBDKXB010000004.1"/>
</dbReference>
<dbReference type="InterPro" id="IPR029062">
    <property type="entry name" value="Class_I_gatase-like"/>
</dbReference>